<evidence type="ECO:0000313" key="1">
    <source>
        <dbReference type="EMBL" id="QQE74097.1"/>
    </source>
</evidence>
<dbReference type="Proteomes" id="UP000677234">
    <property type="component" value="Chromosome"/>
</dbReference>
<organism evidence="1 3">
    <name type="scientific">Brevibacillus composti</name>
    <dbReference type="NCBI Taxonomy" id="2796470"/>
    <lineage>
        <taxon>Bacteria</taxon>
        <taxon>Bacillati</taxon>
        <taxon>Bacillota</taxon>
        <taxon>Bacilli</taxon>
        <taxon>Bacillales</taxon>
        <taxon>Paenibacillaceae</taxon>
        <taxon>Brevibacillus</taxon>
    </lineage>
</organism>
<reference evidence="1 3" key="1">
    <citation type="submission" date="2020-12" db="EMBL/GenBank/DDBJ databases">
        <title>strain FJAT-54423T represents a novel species of the genus Brevibacillus.</title>
        <authorList>
            <person name="Tang R."/>
        </authorList>
    </citation>
    <scope>NUCLEOTIDE SEQUENCE [LARGE SCALE GENOMIC DNA]</scope>
    <source>
        <strain evidence="1 3">FJAT-54423</strain>
    </source>
</reference>
<keyword evidence="4" id="KW-1185">Reference proteome</keyword>
<protein>
    <submittedName>
        <fullName evidence="1">Polyribonucleotide nucleotidyltransferase</fullName>
    </submittedName>
</protein>
<gene>
    <name evidence="1" type="ORF">JD108_20030</name>
    <name evidence="2" type="ORF">KDJ56_19965</name>
</gene>
<accession>A0A7T5EK80</accession>
<dbReference type="EMBL" id="CP066308">
    <property type="protein sequence ID" value="QQE74097.1"/>
    <property type="molecule type" value="Genomic_DNA"/>
</dbReference>
<evidence type="ECO:0000313" key="3">
    <source>
        <dbReference type="Proteomes" id="UP000595847"/>
    </source>
</evidence>
<dbReference type="KEGG" id="bcop:JD108_20030"/>
<evidence type="ECO:0000313" key="2">
    <source>
        <dbReference type="EMBL" id="QUO41181.1"/>
    </source>
</evidence>
<dbReference type="GO" id="GO:0016740">
    <property type="term" value="F:transferase activity"/>
    <property type="evidence" value="ECO:0007669"/>
    <property type="project" value="UniProtKB-KW"/>
</dbReference>
<dbReference type="Proteomes" id="UP000595847">
    <property type="component" value="Chromosome"/>
</dbReference>
<sequence>MDINSIMGAQLSQLQHTVSLSMLKMTQATQAAGATVMLQEFAETQQSIQQAAQAPHPTAGKVIDISV</sequence>
<evidence type="ECO:0000313" key="4">
    <source>
        <dbReference type="Proteomes" id="UP000677234"/>
    </source>
</evidence>
<reference evidence="2" key="2">
    <citation type="submission" date="2021-04" db="EMBL/GenBank/DDBJ databases">
        <title>Brevibacillus composti FJAT-54423, complete genome.</title>
        <authorList>
            <person name="Tang R."/>
        </authorList>
    </citation>
    <scope>NUCLEOTIDE SEQUENCE</scope>
    <source>
        <strain evidence="2">FJAT-54424</strain>
    </source>
</reference>
<dbReference type="EMBL" id="CP073708">
    <property type="protein sequence ID" value="QUO41181.1"/>
    <property type="molecule type" value="Genomic_DNA"/>
</dbReference>
<dbReference type="AlphaFoldDB" id="A0A7T5EK80"/>
<keyword evidence="1" id="KW-0808">Transferase</keyword>
<dbReference type="RefSeq" id="WP_198827685.1">
    <property type="nucleotide sequence ID" value="NZ_CP066308.1"/>
</dbReference>
<proteinExistence type="predicted"/>
<name>A0A7T5EK80_9BACL</name>